<dbReference type="Proteomes" id="UP000187941">
    <property type="component" value="Chromosome"/>
</dbReference>
<gene>
    <name evidence="2" type="ORF">AWR27_18285</name>
</gene>
<dbReference type="InterPro" id="IPR005097">
    <property type="entry name" value="Sacchrp_dh_NADP-bd"/>
</dbReference>
<dbReference type="OrthoDB" id="623995at2"/>
<sequence length="357" mass="38435">MTTNQFLLYGANGYTARLILEKAALFGLTPVLAGRSEAKLRPLAEQHGLTYRVADLNDHTALDRALADLPVVLHCAGPFSQTAAPMQEACLRTRTHYLDITGEVAVFEHGQTLDRAAKEQNILLMSGVGFDVVPTDCIARYLHEQLPDATHLQLAFLNDGGGISHGTAQTALENAGAGSLIRQNGRLVSVPTAHKTLTIDFGVGEPRSCMSIPWGDLSTAYHTTGIPNIDTFIGSSAGQIRLAKAGNLLGGLLKNRMVQNFLRQQLTKRISGPNEVTRQHARTHVWGRVTNAGGQTIEARLHGPEGYTLTAEAALLITKKVMAGQWQAGYQTPAGLYGADLILEIPNVTRMHPTPSP</sequence>
<dbReference type="AlphaFoldDB" id="A0A1P9X0G8"/>
<keyword evidence="3" id="KW-1185">Reference proteome</keyword>
<evidence type="ECO:0000313" key="2">
    <source>
        <dbReference type="EMBL" id="AQG81098.1"/>
    </source>
</evidence>
<dbReference type="SUPFAM" id="SSF51735">
    <property type="entry name" value="NAD(P)-binding Rossmann-fold domains"/>
    <property type="match status" value="1"/>
</dbReference>
<dbReference type="PANTHER" id="PTHR43781:SF1">
    <property type="entry name" value="SACCHAROPINE DEHYDROGENASE"/>
    <property type="match status" value="1"/>
</dbReference>
<protein>
    <submittedName>
        <fullName evidence="2">Saccharopine dehydrogenase</fullName>
    </submittedName>
</protein>
<dbReference type="EMBL" id="CP014263">
    <property type="protein sequence ID" value="AQG81098.1"/>
    <property type="molecule type" value="Genomic_DNA"/>
</dbReference>
<feature type="domain" description="Saccharopine dehydrogenase NADP binding" evidence="1">
    <location>
        <begin position="7"/>
        <end position="121"/>
    </location>
</feature>
<dbReference type="PANTHER" id="PTHR43781">
    <property type="entry name" value="SACCHAROPINE DEHYDROGENASE"/>
    <property type="match status" value="1"/>
</dbReference>
<dbReference type="STRING" id="1178516.AWR27_18285"/>
<evidence type="ECO:0000313" key="3">
    <source>
        <dbReference type="Proteomes" id="UP000187941"/>
    </source>
</evidence>
<reference evidence="2 3" key="1">
    <citation type="submission" date="2016-01" db="EMBL/GenBank/DDBJ databases">
        <authorList>
            <person name="Oliw E.H."/>
        </authorList>
    </citation>
    <scope>NUCLEOTIDE SEQUENCE [LARGE SCALE GENOMIC DNA]</scope>
    <source>
        <strain evidence="2 3">DY10</strain>
    </source>
</reference>
<dbReference type="KEGG" id="smon:AWR27_18285"/>
<dbReference type="RefSeq" id="WP_077132561.1">
    <property type="nucleotide sequence ID" value="NZ_CP014263.1"/>
</dbReference>
<dbReference type="InterPro" id="IPR036291">
    <property type="entry name" value="NAD(P)-bd_dom_sf"/>
</dbReference>
<organism evidence="2 3">
    <name type="scientific">Spirosoma montaniterrae</name>
    <dbReference type="NCBI Taxonomy" id="1178516"/>
    <lineage>
        <taxon>Bacteria</taxon>
        <taxon>Pseudomonadati</taxon>
        <taxon>Bacteroidota</taxon>
        <taxon>Cytophagia</taxon>
        <taxon>Cytophagales</taxon>
        <taxon>Cytophagaceae</taxon>
        <taxon>Spirosoma</taxon>
    </lineage>
</organism>
<proteinExistence type="predicted"/>
<dbReference type="Pfam" id="PF03435">
    <property type="entry name" value="Sacchrp_dh_NADP"/>
    <property type="match status" value="1"/>
</dbReference>
<evidence type="ECO:0000259" key="1">
    <source>
        <dbReference type="Pfam" id="PF03435"/>
    </source>
</evidence>
<name>A0A1P9X0G8_9BACT</name>
<accession>A0A1P9X0G8</accession>
<dbReference type="Gene3D" id="3.40.50.720">
    <property type="entry name" value="NAD(P)-binding Rossmann-like Domain"/>
    <property type="match status" value="1"/>
</dbReference>